<gene>
    <name evidence="2" type="ORF">AD941_01530</name>
    <name evidence="1" type="ORF">GCM10007866_16060</name>
</gene>
<reference evidence="4" key="3">
    <citation type="journal article" date="2019" name="Int. J. Syst. Evol. Microbiol.">
        <title>The Global Catalogue of Microorganisms (GCM) 10K type strain sequencing project: providing services to taxonomists for standard genome sequencing and annotation.</title>
        <authorList>
            <consortium name="The Broad Institute Genomics Platform"/>
            <consortium name="The Broad Institute Genome Sequencing Center for Infectious Disease"/>
            <person name="Wu L."/>
            <person name="Ma J."/>
        </authorList>
    </citation>
    <scope>NUCLEOTIDE SEQUENCE [LARGE SCALE GENOMIC DNA]</scope>
    <source>
        <strain evidence="4">NBRC 3250</strain>
    </source>
</reference>
<dbReference type="Proteomes" id="UP000075682">
    <property type="component" value="Unassembled WGS sequence"/>
</dbReference>
<dbReference type="AlphaFoldDB" id="A0AAW3QZP2"/>
<keyword evidence="4" id="KW-1185">Reference proteome</keyword>
<accession>A0AAW3QZP2</accession>
<dbReference type="RefSeq" id="WP_062027372.1">
    <property type="nucleotide sequence ID" value="NZ_BEWL01000006.1"/>
</dbReference>
<dbReference type="EMBL" id="BSNW01000016">
    <property type="protein sequence ID" value="GLQ69155.1"/>
    <property type="molecule type" value="Genomic_DNA"/>
</dbReference>
<reference evidence="1" key="1">
    <citation type="journal article" date="2014" name="Int. J. Syst. Evol. Microbiol.">
        <title>Complete genome of a new Firmicutes species belonging to the dominant human colonic microbiota ('Ruminococcus bicirculans') reveals two chromosomes and a selective capacity to utilize plant glucans.</title>
        <authorList>
            <consortium name="NISC Comparative Sequencing Program"/>
            <person name="Wegmann U."/>
            <person name="Louis P."/>
            <person name="Goesmann A."/>
            <person name="Henrissat B."/>
            <person name="Duncan S.H."/>
            <person name="Flint H.J."/>
        </authorList>
    </citation>
    <scope>NUCLEOTIDE SEQUENCE</scope>
    <source>
        <strain evidence="1">NBRC 3250</strain>
    </source>
</reference>
<name>A0AAW3QZP2_9PROT</name>
<protein>
    <recommendedName>
        <fullName evidence="5">Bacteriophage P22, Gp10, DNA-stabilising</fullName>
    </recommendedName>
</protein>
<evidence type="ECO:0000313" key="2">
    <source>
        <dbReference type="EMBL" id="KXV42211.1"/>
    </source>
</evidence>
<sequence length="479" mass="52376">MARINLGGGSYLAASASVSAQRCLNLYAEPLPQVQEEPIQFAYYPTPGMRPVYRDTTPAPVRCLYTTSQGDLVAVIGGNVVRINAGGSATFIGNIDDGVTQVRMIDNGLTLFIVDGTERGGWYCSMPPGPGEAFGFLTKISDTAFYGSVTIGVLDQFFLFVQPRSRHWYTSPSDFTDEATTPFDSLYIASKTSYPDQIVGLAVVAQSIWIFGRQTTEVWYNSGASDFPFQRNPSVVGLHGCLSAASIAHTFGAVYWLGRDTAGQARVFEGQANTAEAVSSFPITQALQTYGDLSDAIGHTYQQGGHRFYVLTLPRVGKTWVFDADTRLWHERCGLDADGNETRIRANCWAGAYGRVYCGDWKNGTIYEVSPDCLDDAGTPIKRQRAFPHLLTAGTRGIHRQFMLDMQNGSGITVDVDWSDDRGATFCTPQPLPLGTSGNVWPSIWRLGLARDRVYRITWTGPAHTALMGAFINVDPVKT</sequence>
<dbReference type="EMBL" id="LHZN01000084">
    <property type="protein sequence ID" value="KXV42211.1"/>
    <property type="molecule type" value="Genomic_DNA"/>
</dbReference>
<reference evidence="1" key="4">
    <citation type="submission" date="2023-01" db="EMBL/GenBank/DDBJ databases">
        <title>Draft genome sequence of Gluconobacter albidus strain NBRC 3250.</title>
        <authorList>
            <person name="Sun Q."/>
            <person name="Mori K."/>
        </authorList>
    </citation>
    <scope>NUCLEOTIDE SEQUENCE</scope>
    <source>
        <strain evidence="1">NBRC 3250</strain>
    </source>
</reference>
<dbReference type="Proteomes" id="UP001156672">
    <property type="component" value="Unassembled WGS sequence"/>
</dbReference>
<proteinExistence type="predicted"/>
<evidence type="ECO:0000313" key="4">
    <source>
        <dbReference type="Proteomes" id="UP001156672"/>
    </source>
</evidence>
<organism evidence="2 3">
    <name type="scientific">Gluconobacter albidus</name>
    <dbReference type="NCBI Taxonomy" id="318683"/>
    <lineage>
        <taxon>Bacteria</taxon>
        <taxon>Pseudomonadati</taxon>
        <taxon>Pseudomonadota</taxon>
        <taxon>Alphaproteobacteria</taxon>
        <taxon>Acetobacterales</taxon>
        <taxon>Acetobacteraceae</taxon>
        <taxon>Gluconobacter</taxon>
    </lineage>
</organism>
<evidence type="ECO:0008006" key="5">
    <source>
        <dbReference type="Google" id="ProtNLM"/>
    </source>
</evidence>
<reference evidence="2 3" key="2">
    <citation type="submission" date="2015-06" db="EMBL/GenBank/DDBJ databases">
        <title>Improved classification and identification of acetic acid bacteria using matrix-assisted laser desorption/ionization time-of-flight mass spectrometry; Gluconobacter nephelii and Gluconobacter uchimurae are later heterotypic synonyms of Gluconobacter japonicus and Gluconobacter oxydans, respectively.</title>
        <authorList>
            <person name="Li L."/>
            <person name="Cleenwerck I."/>
            <person name="De Vuyst L."/>
            <person name="Vandamme P."/>
        </authorList>
    </citation>
    <scope>NUCLEOTIDE SEQUENCE [LARGE SCALE GENOMIC DNA]</scope>
    <source>
        <strain evidence="2 3">LMG 1356</strain>
    </source>
</reference>
<evidence type="ECO:0000313" key="3">
    <source>
        <dbReference type="Proteomes" id="UP000075682"/>
    </source>
</evidence>
<evidence type="ECO:0000313" key="1">
    <source>
        <dbReference type="EMBL" id="GLQ69155.1"/>
    </source>
</evidence>
<comment type="caution">
    <text evidence="2">The sequence shown here is derived from an EMBL/GenBank/DDBJ whole genome shotgun (WGS) entry which is preliminary data.</text>
</comment>